<dbReference type="eggNOG" id="ENOG50316HR">
    <property type="taxonomic scope" value="Bacteria"/>
</dbReference>
<dbReference type="KEGG" id="bxe:Bxe_A3095"/>
<dbReference type="EMBL" id="CP000270">
    <property type="protein sequence ID" value="ABE29884.1"/>
    <property type="molecule type" value="Genomic_DNA"/>
</dbReference>
<protein>
    <submittedName>
        <fullName evidence="1">Uncharacterized protein</fullName>
    </submittedName>
</protein>
<gene>
    <name evidence="1" type="ORF">Bxe_A3095</name>
</gene>
<name>Q141V5_PARXL</name>
<dbReference type="PATRIC" id="fig|266265.5.peg.1391"/>
<dbReference type="Proteomes" id="UP000001817">
    <property type="component" value="Chromosome 1"/>
</dbReference>
<dbReference type="STRING" id="266265.Bxe_A3095"/>
<dbReference type="AlphaFoldDB" id="Q141V5"/>
<reference evidence="1 2" key="1">
    <citation type="journal article" date="2006" name="Proc. Natl. Acad. Sci. U.S.A.">
        <title>Burkholderia xenovorans LB400 harbors a multi-replicon, 9.73-Mbp genome shaped for versatility.</title>
        <authorList>
            <person name="Chain P.S."/>
            <person name="Denef V.J."/>
            <person name="Konstantinidis K.T."/>
            <person name="Vergez L.M."/>
            <person name="Agullo L."/>
            <person name="Reyes V.L."/>
            <person name="Hauser L."/>
            <person name="Cordova M."/>
            <person name="Gomez L."/>
            <person name="Gonzalez M."/>
            <person name="Land M."/>
            <person name="Lao V."/>
            <person name="Larimer F."/>
            <person name="LiPuma J.J."/>
            <person name="Mahenthiralingam E."/>
            <person name="Malfatti S.A."/>
            <person name="Marx C.J."/>
            <person name="Parnell J.J."/>
            <person name="Ramette A."/>
            <person name="Richardson P."/>
            <person name="Seeger M."/>
            <person name="Smith D."/>
            <person name="Spilker T."/>
            <person name="Sul W.J."/>
            <person name="Tsoi T.V."/>
            <person name="Ulrich L.E."/>
            <person name="Zhulin I.B."/>
            <person name="Tiedje J.M."/>
        </authorList>
    </citation>
    <scope>NUCLEOTIDE SEQUENCE [LARGE SCALE GENOMIC DNA]</scope>
    <source>
        <strain evidence="1 2">LB400</strain>
    </source>
</reference>
<proteinExistence type="predicted"/>
<sequence>MLGYIGSAIVTLGSVAWTLTTVAGRFDRAFDSNLNPPAPANDDRALPEARSRRASGLGSAMSMLLRNGVPAVPVRLRALPPATELASPDLAACHYYKRCAVCGEPLGQYKAFVLRPTAAVSRICVVPPAHQDCAKFKAACLMGSSNAGVVMVWVTRSYEVVPGADTIQLHIGEAEQVFWYFDNRCATRDEVRESFESELPALYEQAHASGEQAVLELDTMVARASRFFPRHSTAVNVGQLS</sequence>
<accession>Q141V5</accession>
<evidence type="ECO:0000313" key="2">
    <source>
        <dbReference type="Proteomes" id="UP000001817"/>
    </source>
</evidence>
<organism evidence="1 2">
    <name type="scientific">Paraburkholderia xenovorans (strain LB400)</name>
    <dbReference type="NCBI Taxonomy" id="266265"/>
    <lineage>
        <taxon>Bacteria</taxon>
        <taxon>Pseudomonadati</taxon>
        <taxon>Pseudomonadota</taxon>
        <taxon>Betaproteobacteria</taxon>
        <taxon>Burkholderiales</taxon>
        <taxon>Burkholderiaceae</taxon>
        <taxon>Paraburkholderia</taxon>
    </lineage>
</organism>
<evidence type="ECO:0000313" key="1">
    <source>
        <dbReference type="EMBL" id="ABE29884.1"/>
    </source>
</evidence>
<keyword evidence="2" id="KW-1185">Reference proteome</keyword>